<organism evidence="2 3">
    <name type="scientific">Candidatus Wildermuthbacteria bacterium RIFCSPLOWO2_01_FULL_48_16</name>
    <dbReference type="NCBI Taxonomy" id="1802461"/>
    <lineage>
        <taxon>Bacteria</taxon>
        <taxon>Candidatus Wildermuthiibacteriota</taxon>
    </lineage>
</organism>
<evidence type="ECO:0000313" key="3">
    <source>
        <dbReference type="Proteomes" id="UP000176917"/>
    </source>
</evidence>
<dbReference type="GO" id="GO:0003677">
    <property type="term" value="F:DNA binding"/>
    <property type="evidence" value="ECO:0007669"/>
    <property type="project" value="InterPro"/>
</dbReference>
<protein>
    <recommendedName>
        <fullName evidence="1">Transposase IS200-like domain-containing protein</fullName>
    </recommendedName>
</protein>
<dbReference type="PANTHER" id="PTHR34322:SF2">
    <property type="entry name" value="TRANSPOSASE IS200-LIKE DOMAIN-CONTAINING PROTEIN"/>
    <property type="match status" value="1"/>
</dbReference>
<comment type="caution">
    <text evidence="2">The sequence shown here is derived from an EMBL/GenBank/DDBJ whole genome shotgun (WGS) entry which is preliminary data.</text>
</comment>
<dbReference type="GO" id="GO:0006313">
    <property type="term" value="P:DNA transposition"/>
    <property type="evidence" value="ECO:0007669"/>
    <property type="project" value="InterPro"/>
</dbReference>
<dbReference type="SUPFAM" id="SSF143422">
    <property type="entry name" value="Transposase IS200-like"/>
    <property type="match status" value="1"/>
</dbReference>
<evidence type="ECO:0000259" key="1">
    <source>
        <dbReference type="SMART" id="SM01321"/>
    </source>
</evidence>
<dbReference type="STRING" id="1802461.A3B24_00415"/>
<gene>
    <name evidence="2" type="ORF">A3B24_00415</name>
</gene>
<dbReference type="InterPro" id="IPR002686">
    <property type="entry name" value="Transposase_17"/>
</dbReference>
<dbReference type="PANTHER" id="PTHR34322">
    <property type="entry name" value="TRANSPOSASE, Y1_TNP DOMAIN-CONTAINING"/>
    <property type="match status" value="1"/>
</dbReference>
<accession>A0A1G2RKK3</accession>
<reference evidence="2 3" key="1">
    <citation type="journal article" date="2016" name="Nat. Commun.">
        <title>Thousands of microbial genomes shed light on interconnected biogeochemical processes in an aquifer system.</title>
        <authorList>
            <person name="Anantharaman K."/>
            <person name="Brown C.T."/>
            <person name="Hug L.A."/>
            <person name="Sharon I."/>
            <person name="Castelle C.J."/>
            <person name="Probst A.J."/>
            <person name="Thomas B.C."/>
            <person name="Singh A."/>
            <person name="Wilkins M.J."/>
            <person name="Karaoz U."/>
            <person name="Brodie E.L."/>
            <person name="Williams K.H."/>
            <person name="Hubbard S.S."/>
            <person name="Banfield J.F."/>
        </authorList>
    </citation>
    <scope>NUCLEOTIDE SEQUENCE [LARGE SCALE GENOMIC DNA]</scope>
</reference>
<dbReference type="InterPro" id="IPR036515">
    <property type="entry name" value="Transposase_17_sf"/>
</dbReference>
<dbReference type="EMBL" id="MHUG01000013">
    <property type="protein sequence ID" value="OHA73356.1"/>
    <property type="molecule type" value="Genomic_DNA"/>
</dbReference>
<dbReference type="SMART" id="SM01321">
    <property type="entry name" value="Y1_Tnp"/>
    <property type="match status" value="1"/>
</dbReference>
<evidence type="ECO:0000313" key="2">
    <source>
        <dbReference type="EMBL" id="OHA73356.1"/>
    </source>
</evidence>
<dbReference type="AlphaFoldDB" id="A0A1G2RKK3"/>
<dbReference type="Pfam" id="PF01797">
    <property type="entry name" value="Y1_Tnp"/>
    <property type="match status" value="1"/>
</dbReference>
<dbReference type="Proteomes" id="UP000176917">
    <property type="component" value="Unassembled WGS sequence"/>
</dbReference>
<name>A0A1G2RKK3_9BACT</name>
<feature type="domain" description="Transposase IS200-like" evidence="1">
    <location>
        <begin position="7"/>
        <end position="154"/>
    </location>
</feature>
<sequence>MRKLQFELNDYYHICNRSSDEQKIFFKPIDYARFLFSILFCQATIPFFNMGRQASYFVRHSVFNISTTTIEEIHAHRKIGLNAFAIMPNHFHLLVQEKQTGRVSAYLQRIQNSYAKYFNTKYKRSGHLFQGPFRVVPVETDEQLVYLSAYIHRNPRGIKEWVGKELAYPWSSYQDCAEKNRWGALLQPGIFLNQFAEPKSYKNFVETSTAKLKLKNQSPVQNLLLDE</sequence>
<dbReference type="GO" id="GO:0004803">
    <property type="term" value="F:transposase activity"/>
    <property type="evidence" value="ECO:0007669"/>
    <property type="project" value="InterPro"/>
</dbReference>
<dbReference type="Gene3D" id="3.30.70.1290">
    <property type="entry name" value="Transposase IS200-like"/>
    <property type="match status" value="1"/>
</dbReference>
<proteinExistence type="predicted"/>